<dbReference type="Gene3D" id="3.40.50.360">
    <property type="match status" value="1"/>
</dbReference>
<evidence type="ECO:0000259" key="1">
    <source>
        <dbReference type="Pfam" id="PF03358"/>
    </source>
</evidence>
<accession>A0ABS3EVX0</accession>
<dbReference type="Proteomes" id="UP000664163">
    <property type="component" value="Unassembled WGS sequence"/>
</dbReference>
<gene>
    <name evidence="2" type="ORF">J0X13_07010</name>
</gene>
<sequence length="207" mass="23886">MKKIIAFTGSTSHHSINRKLLKYIIREFPNDGIEFLDLKEYDIPIYSTEIEKKGIPIWTKELFQTFASADGFILASPEHNGLPSAFLKNHIDWLSRVDQRFLQDKPILLLSTSPGATGGKSHLEILGKLVQRWGGELVGQFSLGDFYRNFDCHTNTLCKSKDEQSLKQLIESLLNYQKQPKESYRTQREIELFLSKIVDQYKNKGYL</sequence>
<dbReference type="InterPro" id="IPR005025">
    <property type="entry name" value="FMN_Rdtase-like_dom"/>
</dbReference>
<dbReference type="EMBL" id="JAFLND010000001">
    <property type="protein sequence ID" value="MBO0330293.1"/>
    <property type="molecule type" value="Genomic_DNA"/>
</dbReference>
<evidence type="ECO:0000313" key="3">
    <source>
        <dbReference type="Proteomes" id="UP000664163"/>
    </source>
</evidence>
<reference evidence="2 3" key="1">
    <citation type="submission" date="2021-03" db="EMBL/GenBank/DDBJ databases">
        <title>Muricauda sp. CAU 1631 isolated from Incheon.</title>
        <authorList>
            <person name="Kim W."/>
        </authorList>
    </citation>
    <scope>NUCLEOTIDE SEQUENCE [LARGE SCALE GENOMIC DNA]</scope>
    <source>
        <strain evidence="2 3">CAU 1631</strain>
    </source>
</reference>
<dbReference type="PANTHER" id="PTHR30543:SF21">
    <property type="entry name" value="NAD(P)H-DEPENDENT FMN REDUCTASE LOT6"/>
    <property type="match status" value="1"/>
</dbReference>
<dbReference type="SUPFAM" id="SSF52218">
    <property type="entry name" value="Flavoproteins"/>
    <property type="match status" value="1"/>
</dbReference>
<dbReference type="InterPro" id="IPR050712">
    <property type="entry name" value="NAD(P)H-dep_reductase"/>
</dbReference>
<name>A0ABS3EVX0_9FLAO</name>
<organism evidence="2 3">
    <name type="scientific">[Muricauda] lutisoli</name>
    <dbReference type="NCBI Taxonomy" id="2816035"/>
    <lineage>
        <taxon>Bacteria</taxon>
        <taxon>Pseudomonadati</taxon>
        <taxon>Bacteroidota</taxon>
        <taxon>Flavobacteriia</taxon>
        <taxon>Flavobacteriales</taxon>
        <taxon>Flavobacteriaceae</taxon>
        <taxon>Allomuricauda</taxon>
    </lineage>
</organism>
<keyword evidence="3" id="KW-1185">Reference proteome</keyword>
<dbReference type="PANTHER" id="PTHR30543">
    <property type="entry name" value="CHROMATE REDUCTASE"/>
    <property type="match status" value="1"/>
</dbReference>
<evidence type="ECO:0000313" key="2">
    <source>
        <dbReference type="EMBL" id="MBO0330293.1"/>
    </source>
</evidence>
<proteinExistence type="predicted"/>
<dbReference type="RefSeq" id="WP_207070699.1">
    <property type="nucleotide sequence ID" value="NZ_JAFLND010000001.1"/>
</dbReference>
<comment type="caution">
    <text evidence="2">The sequence shown here is derived from an EMBL/GenBank/DDBJ whole genome shotgun (WGS) entry which is preliminary data.</text>
</comment>
<feature type="domain" description="NADPH-dependent FMN reductase-like" evidence="1">
    <location>
        <begin position="3"/>
        <end position="126"/>
    </location>
</feature>
<dbReference type="Pfam" id="PF03358">
    <property type="entry name" value="FMN_red"/>
    <property type="match status" value="1"/>
</dbReference>
<dbReference type="InterPro" id="IPR029039">
    <property type="entry name" value="Flavoprotein-like_sf"/>
</dbReference>
<protein>
    <submittedName>
        <fullName evidence="2">NAD(P)H-dependent oxidoreductase</fullName>
    </submittedName>
</protein>